<protein>
    <submittedName>
        <fullName evidence="1">Uncharacterized protein</fullName>
    </submittedName>
</protein>
<gene>
    <name evidence="1" type="ORF">QAD02_019764</name>
</gene>
<sequence>MGSCHQLLFVVAFAASLSWIVIAVKNDLIIGERVQGDEQIKWKRIEVDASWTGLPVTASENFTFINKTITQIRALDQHENGYGATAKLTSGGVNQTYCVLEFKSRYFRAIDFVVEIYGLNVTRTLY</sequence>
<reference evidence="1" key="1">
    <citation type="submission" date="2023-04" db="EMBL/GenBank/DDBJ databases">
        <title>A chromosome-level genome assembly of the parasitoid wasp Eretmocerus hayati.</title>
        <authorList>
            <person name="Zhong Y."/>
            <person name="Liu S."/>
            <person name="Liu Y."/>
        </authorList>
    </citation>
    <scope>NUCLEOTIDE SEQUENCE</scope>
    <source>
        <strain evidence="1">ZJU_SS_LIU_2023</strain>
    </source>
</reference>
<organism evidence="1 2">
    <name type="scientific">Eretmocerus hayati</name>
    <dbReference type="NCBI Taxonomy" id="131215"/>
    <lineage>
        <taxon>Eukaryota</taxon>
        <taxon>Metazoa</taxon>
        <taxon>Ecdysozoa</taxon>
        <taxon>Arthropoda</taxon>
        <taxon>Hexapoda</taxon>
        <taxon>Insecta</taxon>
        <taxon>Pterygota</taxon>
        <taxon>Neoptera</taxon>
        <taxon>Endopterygota</taxon>
        <taxon>Hymenoptera</taxon>
        <taxon>Apocrita</taxon>
        <taxon>Proctotrupomorpha</taxon>
        <taxon>Chalcidoidea</taxon>
        <taxon>Aphelinidae</taxon>
        <taxon>Aphelininae</taxon>
        <taxon>Eretmocerus</taxon>
    </lineage>
</organism>
<name>A0ACC2PKI1_9HYME</name>
<accession>A0ACC2PKI1</accession>
<proteinExistence type="predicted"/>
<evidence type="ECO:0000313" key="1">
    <source>
        <dbReference type="EMBL" id="KAJ8683972.1"/>
    </source>
</evidence>
<keyword evidence="2" id="KW-1185">Reference proteome</keyword>
<evidence type="ECO:0000313" key="2">
    <source>
        <dbReference type="Proteomes" id="UP001239111"/>
    </source>
</evidence>
<comment type="caution">
    <text evidence="1">The sequence shown here is derived from an EMBL/GenBank/DDBJ whole genome shotgun (WGS) entry which is preliminary data.</text>
</comment>
<dbReference type="EMBL" id="CM056741">
    <property type="protein sequence ID" value="KAJ8683972.1"/>
    <property type="molecule type" value="Genomic_DNA"/>
</dbReference>
<dbReference type="Proteomes" id="UP001239111">
    <property type="component" value="Chromosome 1"/>
</dbReference>